<dbReference type="EMBL" id="CP012381">
    <property type="protein sequence ID" value="ALI52327.1"/>
    <property type="molecule type" value="Genomic_DNA"/>
</dbReference>
<proteinExistence type="predicted"/>
<accession>A0AAC8W821</accession>
<evidence type="ECO:0000313" key="2">
    <source>
        <dbReference type="Proteomes" id="UP000063930"/>
    </source>
</evidence>
<evidence type="ECO:0008006" key="3">
    <source>
        <dbReference type="Google" id="ProtNLM"/>
    </source>
</evidence>
<dbReference type="InterPro" id="IPR029060">
    <property type="entry name" value="PIN-like_dom_sf"/>
</dbReference>
<dbReference type="RefSeq" id="WP_023061865.1">
    <property type="nucleotide sequence ID" value="NZ_CP012381.1"/>
</dbReference>
<sequence length="183" mass="21589">MVKYLLDSNCFIEPMKRYYSFKAFPSYWKWLNEELNKENSLLVISKCVADEINVDPRLEKWTQEHFSNLVYDENRDPFVWSKYAEIINYVQNCGAYQTGSVNEWKKPGKADPLLIAIASQYNYQIVTFERESGQFGYDVNNEWNWKHNGGPIRHEPKIPDIAKHFGVSCITLFDLEEKLKLCI</sequence>
<dbReference type="Gene3D" id="3.40.50.1010">
    <property type="entry name" value="5'-nuclease"/>
    <property type="match status" value="1"/>
</dbReference>
<dbReference type="Pfam" id="PF14367">
    <property type="entry name" value="DUF4411"/>
    <property type="match status" value="1"/>
</dbReference>
<dbReference type="SUPFAM" id="SSF88723">
    <property type="entry name" value="PIN domain-like"/>
    <property type="match status" value="1"/>
</dbReference>
<reference evidence="1 2" key="1">
    <citation type="submission" date="2015-08" db="EMBL/GenBank/DDBJ databases">
        <title>Complete genome sequence of Lactobacillus helveticus CAUH18, a probiotic strain originated from koumiss.</title>
        <authorList>
            <person name="Yang Y."/>
            <person name="Hao Y."/>
        </authorList>
    </citation>
    <scope>NUCLEOTIDE SEQUENCE [LARGE SCALE GENOMIC DNA]</scope>
    <source>
        <strain evidence="1 2">CAUH18</strain>
    </source>
</reference>
<dbReference type="Proteomes" id="UP000063930">
    <property type="component" value="Chromosome"/>
</dbReference>
<organism evidence="1 2">
    <name type="scientific">Lactobacillus helveticus</name>
    <name type="common">Lactobacillus suntoryeus</name>
    <dbReference type="NCBI Taxonomy" id="1587"/>
    <lineage>
        <taxon>Bacteria</taxon>
        <taxon>Bacillati</taxon>
        <taxon>Bacillota</taxon>
        <taxon>Bacilli</taxon>
        <taxon>Lactobacillales</taxon>
        <taxon>Lactobacillaceae</taxon>
        <taxon>Lactobacillus</taxon>
    </lineage>
</organism>
<gene>
    <name evidence="1" type="ORF">ALV80_03975</name>
</gene>
<protein>
    <recommendedName>
        <fullName evidence="3">DUF4411 family protein</fullName>
    </recommendedName>
</protein>
<dbReference type="AlphaFoldDB" id="A0AAC8W821"/>
<name>A0AAC8W821_LACHE</name>
<evidence type="ECO:0000313" key="1">
    <source>
        <dbReference type="EMBL" id="ALI52327.1"/>
    </source>
</evidence>
<dbReference type="InterPro" id="IPR016541">
    <property type="entry name" value="UCP008505"/>
</dbReference>